<reference evidence="1" key="1">
    <citation type="journal article" date="2023" name="Mol. Phylogenet. Evol.">
        <title>Genome-scale phylogeny and comparative genomics of the fungal order Sordariales.</title>
        <authorList>
            <person name="Hensen N."/>
            <person name="Bonometti L."/>
            <person name="Westerberg I."/>
            <person name="Brannstrom I.O."/>
            <person name="Guillou S."/>
            <person name="Cros-Aarteil S."/>
            <person name="Calhoun S."/>
            <person name="Haridas S."/>
            <person name="Kuo A."/>
            <person name="Mondo S."/>
            <person name="Pangilinan J."/>
            <person name="Riley R."/>
            <person name="LaButti K."/>
            <person name="Andreopoulos B."/>
            <person name="Lipzen A."/>
            <person name="Chen C."/>
            <person name="Yan M."/>
            <person name="Daum C."/>
            <person name="Ng V."/>
            <person name="Clum A."/>
            <person name="Steindorff A."/>
            <person name="Ohm R.A."/>
            <person name="Martin F."/>
            <person name="Silar P."/>
            <person name="Natvig D.O."/>
            <person name="Lalanne C."/>
            <person name="Gautier V."/>
            <person name="Ament-Velasquez S.L."/>
            <person name="Kruys A."/>
            <person name="Hutchinson M.I."/>
            <person name="Powell A.J."/>
            <person name="Barry K."/>
            <person name="Miller A.N."/>
            <person name="Grigoriev I.V."/>
            <person name="Debuchy R."/>
            <person name="Gladieux P."/>
            <person name="Hiltunen Thoren M."/>
            <person name="Johannesson H."/>
        </authorList>
    </citation>
    <scope>NUCLEOTIDE SEQUENCE</scope>
    <source>
        <strain evidence="1">CBS 123565</strain>
    </source>
</reference>
<dbReference type="EMBL" id="MU853437">
    <property type="protein sequence ID" value="KAK4130355.1"/>
    <property type="molecule type" value="Genomic_DNA"/>
</dbReference>
<keyword evidence="2" id="KW-1185">Reference proteome</keyword>
<organism evidence="1 2">
    <name type="scientific">Trichocladium antarcticum</name>
    <dbReference type="NCBI Taxonomy" id="1450529"/>
    <lineage>
        <taxon>Eukaryota</taxon>
        <taxon>Fungi</taxon>
        <taxon>Dikarya</taxon>
        <taxon>Ascomycota</taxon>
        <taxon>Pezizomycotina</taxon>
        <taxon>Sordariomycetes</taxon>
        <taxon>Sordariomycetidae</taxon>
        <taxon>Sordariales</taxon>
        <taxon>Chaetomiaceae</taxon>
        <taxon>Trichocladium</taxon>
    </lineage>
</organism>
<reference evidence="1" key="2">
    <citation type="submission" date="2023-05" db="EMBL/GenBank/DDBJ databases">
        <authorList>
            <consortium name="Lawrence Berkeley National Laboratory"/>
            <person name="Steindorff A."/>
            <person name="Hensen N."/>
            <person name="Bonometti L."/>
            <person name="Westerberg I."/>
            <person name="Brannstrom I.O."/>
            <person name="Guillou S."/>
            <person name="Cros-Aarteil S."/>
            <person name="Calhoun S."/>
            <person name="Haridas S."/>
            <person name="Kuo A."/>
            <person name="Mondo S."/>
            <person name="Pangilinan J."/>
            <person name="Riley R."/>
            <person name="Labutti K."/>
            <person name="Andreopoulos B."/>
            <person name="Lipzen A."/>
            <person name="Chen C."/>
            <person name="Yanf M."/>
            <person name="Daum C."/>
            <person name="Ng V."/>
            <person name="Clum A."/>
            <person name="Ohm R."/>
            <person name="Martin F."/>
            <person name="Silar P."/>
            <person name="Natvig D."/>
            <person name="Lalanne C."/>
            <person name="Gautier V."/>
            <person name="Ament-Velasquez S.L."/>
            <person name="Kruys A."/>
            <person name="Hutchinson M.I."/>
            <person name="Powell A.J."/>
            <person name="Barry K."/>
            <person name="Miller A.N."/>
            <person name="Grigoriev I.V."/>
            <person name="Debuchy R."/>
            <person name="Gladieux P."/>
            <person name="Thoren M.H."/>
            <person name="Johannesson H."/>
        </authorList>
    </citation>
    <scope>NUCLEOTIDE SEQUENCE</scope>
    <source>
        <strain evidence="1">CBS 123565</strain>
    </source>
</reference>
<name>A0AAN6Z937_9PEZI</name>
<dbReference type="Proteomes" id="UP001304895">
    <property type="component" value="Unassembled WGS sequence"/>
</dbReference>
<proteinExistence type="predicted"/>
<gene>
    <name evidence="1" type="ORF">BT67DRAFT_437066</name>
</gene>
<accession>A0AAN6Z937</accession>
<comment type="caution">
    <text evidence="1">The sequence shown here is derived from an EMBL/GenBank/DDBJ whole genome shotgun (WGS) entry which is preliminary data.</text>
</comment>
<evidence type="ECO:0000313" key="2">
    <source>
        <dbReference type="Proteomes" id="UP001304895"/>
    </source>
</evidence>
<sequence>MFAAWMFGRARRDSSPRDTIVYYLDITALSARGFYSSLTPKVKVPSAGGFYSSLTPKQALAKSRGGRGPKEDLAKKINDSKYTKPSLGVGVEAIEELGGLAEVAYGDRVRIQAPLIEAGLPSLVYARMWLRSLTIAITLRGIGLKNYNPSVILNWPSCSRGLVNNTKRPGVRQNVAKVLDYTITPSVTSDALEKQAAYCSLPEHKHLHSYSIDAISADDLKKLNKNKKLTSSKVPTLVSYTNNLSSKITEVKSMVKLPTLVSYADDLSSKITEVKSTVKF</sequence>
<dbReference type="AlphaFoldDB" id="A0AAN6Z937"/>
<protein>
    <submittedName>
        <fullName evidence="1">Uncharacterized protein</fullName>
    </submittedName>
</protein>
<evidence type="ECO:0000313" key="1">
    <source>
        <dbReference type="EMBL" id="KAK4130355.1"/>
    </source>
</evidence>